<evidence type="ECO:0000256" key="1">
    <source>
        <dbReference type="ARBA" id="ARBA00010617"/>
    </source>
</evidence>
<gene>
    <name evidence="8" type="ORF">EJ04DRAFT_469248</name>
</gene>
<proteinExistence type="inferred from homology"/>
<evidence type="ECO:0000256" key="6">
    <source>
        <dbReference type="RuleBase" id="RU000461"/>
    </source>
</evidence>
<evidence type="ECO:0000313" key="8">
    <source>
        <dbReference type="EMBL" id="KAF2733025.1"/>
    </source>
</evidence>
<dbReference type="PANTHER" id="PTHR46300:SF6">
    <property type="entry name" value="CYTOCHROME P450 2C30"/>
    <property type="match status" value="1"/>
</dbReference>
<dbReference type="OrthoDB" id="1103324at2759"/>
<feature type="binding site" description="axial binding residue" evidence="5">
    <location>
        <position position="442"/>
    </location>
    <ligand>
        <name>heme</name>
        <dbReference type="ChEBI" id="CHEBI:30413"/>
    </ligand>
    <ligandPart>
        <name>Fe</name>
        <dbReference type="ChEBI" id="CHEBI:18248"/>
    </ligandPart>
</feature>
<evidence type="ECO:0000256" key="7">
    <source>
        <dbReference type="SAM" id="Phobius"/>
    </source>
</evidence>
<sequence>MHPLVLPLAGLALAAFTISYAVRAIEKRNAKFNPRGLPGPWLVPWVGRIHDLPINYMWLKFKEWADIYGPIYRTKMLGANVVIVSDETIAEEILVKRARNYSDRPTVQSLVDSKSTHGSMEYLPLMGKNMYWARQRKLTHSLLIEATNLDYRGVMEFETKRWLNVLLNEPDNFCYSLEDFAAKIMCTLAWDDHSLSDDCNKSAWGLLEQMSPAGPITNVLTPLWHIPEIINPWKKAERIRHDTQQVWWMERLTNTRRLMEKGEQRPCFSRKFLETAEKTTISGDKEASNMIGMAALVGIFTVAGPLFYFLVAMIHHPEWQRKCQEEIDSVLQGRAPTVADKPQLPILRACLKETMRWRPNVPTGVAHECEADDWYKGFYFPKGTRIVPLDYAFLRNEQKYPDPESFRPERWLEAGWPTFQEPLTKFPSIKGMTSFGWGQRKCLGQALTEDELVVGCGGLMWAFNLKKKVDVKTGLELEVPTDKSNSLLIIKPDPFEMAFEPRSVERKAQVQELWREAQVQDAEERRQFLKAADGEKTLI</sequence>
<dbReference type="AlphaFoldDB" id="A0A9P4QV46"/>
<feature type="transmembrane region" description="Helical" evidence="7">
    <location>
        <begin position="290"/>
        <end position="311"/>
    </location>
</feature>
<evidence type="ECO:0000256" key="4">
    <source>
        <dbReference type="ARBA" id="ARBA00023004"/>
    </source>
</evidence>
<dbReference type="Gene3D" id="1.10.630.10">
    <property type="entry name" value="Cytochrome P450"/>
    <property type="match status" value="1"/>
</dbReference>
<dbReference type="PROSITE" id="PS00086">
    <property type="entry name" value="CYTOCHROME_P450"/>
    <property type="match status" value="1"/>
</dbReference>
<dbReference type="InterPro" id="IPR017972">
    <property type="entry name" value="Cyt_P450_CS"/>
</dbReference>
<dbReference type="SUPFAM" id="SSF48264">
    <property type="entry name" value="Cytochrome P450"/>
    <property type="match status" value="1"/>
</dbReference>
<dbReference type="InterPro" id="IPR050364">
    <property type="entry name" value="Cytochrome_P450_fung"/>
</dbReference>
<comment type="cofactor">
    <cofactor evidence="5">
        <name>heme</name>
        <dbReference type="ChEBI" id="CHEBI:30413"/>
    </cofactor>
</comment>
<dbReference type="InterPro" id="IPR036396">
    <property type="entry name" value="Cyt_P450_sf"/>
</dbReference>
<comment type="caution">
    <text evidence="8">The sequence shown here is derived from an EMBL/GenBank/DDBJ whole genome shotgun (WGS) entry which is preliminary data.</text>
</comment>
<comment type="similarity">
    <text evidence="1 6">Belongs to the cytochrome P450 family.</text>
</comment>
<keyword evidence="5 6" id="KW-0349">Heme</keyword>
<keyword evidence="6" id="KW-0503">Monooxygenase</keyword>
<organism evidence="8 9">
    <name type="scientific">Polyplosphaeria fusca</name>
    <dbReference type="NCBI Taxonomy" id="682080"/>
    <lineage>
        <taxon>Eukaryota</taxon>
        <taxon>Fungi</taxon>
        <taxon>Dikarya</taxon>
        <taxon>Ascomycota</taxon>
        <taxon>Pezizomycotina</taxon>
        <taxon>Dothideomycetes</taxon>
        <taxon>Pleosporomycetidae</taxon>
        <taxon>Pleosporales</taxon>
        <taxon>Tetraplosphaeriaceae</taxon>
        <taxon>Polyplosphaeria</taxon>
    </lineage>
</organism>
<keyword evidence="2 5" id="KW-0479">Metal-binding</keyword>
<dbReference type="GO" id="GO:0016705">
    <property type="term" value="F:oxidoreductase activity, acting on paired donors, with incorporation or reduction of molecular oxygen"/>
    <property type="evidence" value="ECO:0007669"/>
    <property type="project" value="InterPro"/>
</dbReference>
<dbReference type="InterPro" id="IPR001128">
    <property type="entry name" value="Cyt_P450"/>
</dbReference>
<reference evidence="8" key="1">
    <citation type="journal article" date="2020" name="Stud. Mycol.">
        <title>101 Dothideomycetes genomes: a test case for predicting lifestyles and emergence of pathogens.</title>
        <authorList>
            <person name="Haridas S."/>
            <person name="Albert R."/>
            <person name="Binder M."/>
            <person name="Bloem J."/>
            <person name="Labutti K."/>
            <person name="Salamov A."/>
            <person name="Andreopoulos B."/>
            <person name="Baker S."/>
            <person name="Barry K."/>
            <person name="Bills G."/>
            <person name="Bluhm B."/>
            <person name="Cannon C."/>
            <person name="Castanera R."/>
            <person name="Culley D."/>
            <person name="Daum C."/>
            <person name="Ezra D."/>
            <person name="Gonzalez J."/>
            <person name="Henrissat B."/>
            <person name="Kuo A."/>
            <person name="Liang C."/>
            <person name="Lipzen A."/>
            <person name="Lutzoni F."/>
            <person name="Magnuson J."/>
            <person name="Mondo S."/>
            <person name="Nolan M."/>
            <person name="Ohm R."/>
            <person name="Pangilinan J."/>
            <person name="Park H.-J."/>
            <person name="Ramirez L."/>
            <person name="Alfaro M."/>
            <person name="Sun H."/>
            <person name="Tritt A."/>
            <person name="Yoshinaga Y."/>
            <person name="Zwiers L.-H."/>
            <person name="Turgeon B."/>
            <person name="Goodwin S."/>
            <person name="Spatafora J."/>
            <person name="Crous P."/>
            <person name="Grigoriev I."/>
        </authorList>
    </citation>
    <scope>NUCLEOTIDE SEQUENCE</scope>
    <source>
        <strain evidence="8">CBS 125425</strain>
    </source>
</reference>
<dbReference type="PANTHER" id="PTHR46300">
    <property type="entry name" value="P450, PUTATIVE (EUROFUNG)-RELATED-RELATED"/>
    <property type="match status" value="1"/>
</dbReference>
<evidence type="ECO:0000256" key="5">
    <source>
        <dbReference type="PIRSR" id="PIRSR602401-1"/>
    </source>
</evidence>
<dbReference type="Pfam" id="PF00067">
    <property type="entry name" value="p450"/>
    <property type="match status" value="1"/>
</dbReference>
<dbReference type="EMBL" id="ML996168">
    <property type="protein sequence ID" value="KAF2733025.1"/>
    <property type="molecule type" value="Genomic_DNA"/>
</dbReference>
<dbReference type="GO" id="GO:0005506">
    <property type="term" value="F:iron ion binding"/>
    <property type="evidence" value="ECO:0007669"/>
    <property type="project" value="InterPro"/>
</dbReference>
<dbReference type="InterPro" id="IPR002401">
    <property type="entry name" value="Cyt_P450_E_grp-I"/>
</dbReference>
<name>A0A9P4QV46_9PLEO</name>
<dbReference type="PRINTS" id="PR00463">
    <property type="entry name" value="EP450I"/>
</dbReference>
<evidence type="ECO:0000256" key="3">
    <source>
        <dbReference type="ARBA" id="ARBA00023002"/>
    </source>
</evidence>
<keyword evidence="7" id="KW-1133">Transmembrane helix</keyword>
<dbReference type="GO" id="GO:0004497">
    <property type="term" value="F:monooxygenase activity"/>
    <property type="evidence" value="ECO:0007669"/>
    <property type="project" value="UniProtKB-KW"/>
</dbReference>
<keyword evidence="3 6" id="KW-0560">Oxidoreductase</keyword>
<dbReference type="GO" id="GO:0020037">
    <property type="term" value="F:heme binding"/>
    <property type="evidence" value="ECO:0007669"/>
    <property type="project" value="InterPro"/>
</dbReference>
<evidence type="ECO:0000313" key="9">
    <source>
        <dbReference type="Proteomes" id="UP000799444"/>
    </source>
</evidence>
<keyword evidence="4 5" id="KW-0408">Iron</keyword>
<dbReference type="Proteomes" id="UP000799444">
    <property type="component" value="Unassembled WGS sequence"/>
</dbReference>
<accession>A0A9P4QV46</accession>
<keyword evidence="9" id="KW-1185">Reference proteome</keyword>
<protein>
    <submittedName>
        <fullName evidence="8">Cytochrome P450 2C30</fullName>
    </submittedName>
</protein>
<keyword evidence="7" id="KW-0812">Transmembrane</keyword>
<keyword evidence="7" id="KW-0472">Membrane</keyword>
<evidence type="ECO:0000256" key="2">
    <source>
        <dbReference type="ARBA" id="ARBA00022723"/>
    </source>
</evidence>